<dbReference type="InterPro" id="IPR025705">
    <property type="entry name" value="Beta_hexosaminidase_sua/sub"/>
</dbReference>
<evidence type="ECO:0000259" key="9">
    <source>
        <dbReference type="Pfam" id="PF00728"/>
    </source>
</evidence>
<dbReference type="SUPFAM" id="SSF55545">
    <property type="entry name" value="beta-N-acetylhexosaminidase-like domain"/>
    <property type="match status" value="1"/>
</dbReference>
<feature type="domain" description="Glycoside hydrolase family 20 catalytic" evidence="9">
    <location>
        <begin position="224"/>
        <end position="567"/>
    </location>
</feature>
<evidence type="ECO:0000256" key="2">
    <source>
        <dbReference type="ARBA" id="ARBA00006285"/>
    </source>
</evidence>
<dbReference type="EMBL" id="FOZM01000001">
    <property type="protein sequence ID" value="SFS16721.1"/>
    <property type="molecule type" value="Genomic_DNA"/>
</dbReference>
<dbReference type="GO" id="GO:0016020">
    <property type="term" value="C:membrane"/>
    <property type="evidence" value="ECO:0007669"/>
    <property type="project" value="TreeGrafter"/>
</dbReference>
<comment type="catalytic activity">
    <reaction evidence="1">
        <text>Hydrolysis of terminal non-reducing N-acetyl-D-hexosamine residues in N-acetyl-beta-D-hexosaminides.</text>
        <dbReference type="EC" id="3.2.1.52"/>
    </reaction>
</comment>
<evidence type="ECO:0000256" key="3">
    <source>
        <dbReference type="ARBA" id="ARBA00012663"/>
    </source>
</evidence>
<evidence type="ECO:0000256" key="7">
    <source>
        <dbReference type="ARBA" id="ARBA00033000"/>
    </source>
</evidence>
<organism evidence="11 12">
    <name type="scientific">Yoonia litorea</name>
    <dbReference type="NCBI Taxonomy" id="1123755"/>
    <lineage>
        <taxon>Bacteria</taxon>
        <taxon>Pseudomonadati</taxon>
        <taxon>Pseudomonadota</taxon>
        <taxon>Alphaproteobacteria</taxon>
        <taxon>Rhodobacterales</taxon>
        <taxon>Paracoccaceae</taxon>
        <taxon>Yoonia</taxon>
    </lineage>
</organism>
<dbReference type="PRINTS" id="PR00738">
    <property type="entry name" value="GLHYDRLASE20"/>
</dbReference>
<dbReference type="CDD" id="cd06563">
    <property type="entry name" value="GH20_chitobiase-like"/>
    <property type="match status" value="1"/>
</dbReference>
<protein>
    <recommendedName>
        <fullName evidence="3">beta-N-acetylhexosaminidase</fullName>
        <ecNumber evidence="3">3.2.1.52</ecNumber>
    </recommendedName>
    <alternativeName>
        <fullName evidence="6">Beta-N-acetylhexosaminidase</fullName>
    </alternativeName>
    <alternativeName>
        <fullName evidence="7">N-acetyl-beta-glucosaminidase</fullName>
    </alternativeName>
</protein>
<dbReference type="InterPro" id="IPR029018">
    <property type="entry name" value="Hex-like_dom2"/>
</dbReference>
<dbReference type="InterPro" id="IPR017853">
    <property type="entry name" value="GH"/>
</dbReference>
<evidence type="ECO:0000256" key="8">
    <source>
        <dbReference type="PIRSR" id="PIRSR625705-1"/>
    </source>
</evidence>
<evidence type="ECO:0000259" key="10">
    <source>
        <dbReference type="Pfam" id="PF02838"/>
    </source>
</evidence>
<comment type="similarity">
    <text evidence="2">Belongs to the glycosyl hydrolase 20 family.</text>
</comment>
<dbReference type="OrthoDB" id="9763537at2"/>
<evidence type="ECO:0000256" key="6">
    <source>
        <dbReference type="ARBA" id="ARBA00030512"/>
    </source>
</evidence>
<dbReference type="Pfam" id="PF00728">
    <property type="entry name" value="Glyco_hydro_20"/>
    <property type="match status" value="1"/>
</dbReference>
<feature type="domain" description="Beta-hexosaminidase bacterial type N-terminal" evidence="10">
    <location>
        <begin position="167"/>
        <end position="220"/>
    </location>
</feature>
<dbReference type="PANTHER" id="PTHR22600">
    <property type="entry name" value="BETA-HEXOSAMINIDASE"/>
    <property type="match status" value="1"/>
</dbReference>
<keyword evidence="4" id="KW-0378">Hydrolase</keyword>
<dbReference type="Proteomes" id="UP000198926">
    <property type="component" value="Unassembled WGS sequence"/>
</dbReference>
<evidence type="ECO:0000256" key="5">
    <source>
        <dbReference type="ARBA" id="ARBA00023295"/>
    </source>
</evidence>
<name>A0A1I6MM51_9RHOB</name>
<dbReference type="PANTHER" id="PTHR22600:SF57">
    <property type="entry name" value="BETA-N-ACETYLHEXOSAMINIDASE"/>
    <property type="match status" value="1"/>
</dbReference>
<dbReference type="InterPro" id="IPR015883">
    <property type="entry name" value="Glyco_hydro_20_cat"/>
</dbReference>
<dbReference type="RefSeq" id="WP_090207191.1">
    <property type="nucleotide sequence ID" value="NZ_FOZM01000001.1"/>
</dbReference>
<dbReference type="Pfam" id="PF02838">
    <property type="entry name" value="Glyco_hydro_20b"/>
    <property type="match status" value="1"/>
</dbReference>
<dbReference type="InterPro" id="IPR015882">
    <property type="entry name" value="HEX_bac_N"/>
</dbReference>
<dbReference type="Gene3D" id="3.30.379.10">
    <property type="entry name" value="Chitobiase/beta-hexosaminidase domain 2-like"/>
    <property type="match status" value="1"/>
</dbReference>
<dbReference type="AlphaFoldDB" id="A0A1I6MM51"/>
<dbReference type="GO" id="GO:0004563">
    <property type="term" value="F:beta-N-acetylhexosaminidase activity"/>
    <property type="evidence" value="ECO:0007669"/>
    <property type="project" value="UniProtKB-EC"/>
</dbReference>
<dbReference type="SUPFAM" id="SSF51445">
    <property type="entry name" value="(Trans)glycosidases"/>
    <property type="match status" value="1"/>
</dbReference>
<evidence type="ECO:0000256" key="1">
    <source>
        <dbReference type="ARBA" id="ARBA00001231"/>
    </source>
</evidence>
<gene>
    <name evidence="11" type="ORF">SAMN05444714_2032</name>
</gene>
<dbReference type="EC" id="3.2.1.52" evidence="3"/>
<feature type="active site" description="Proton donor" evidence="8">
    <location>
        <position position="397"/>
    </location>
</feature>
<evidence type="ECO:0000256" key="4">
    <source>
        <dbReference type="ARBA" id="ARBA00022801"/>
    </source>
</evidence>
<keyword evidence="5" id="KW-0326">Glycosidase</keyword>
<dbReference type="Gene3D" id="3.20.20.80">
    <property type="entry name" value="Glycosidases"/>
    <property type="match status" value="1"/>
</dbReference>
<evidence type="ECO:0000313" key="11">
    <source>
        <dbReference type="EMBL" id="SFS16721.1"/>
    </source>
</evidence>
<dbReference type="GO" id="GO:0030203">
    <property type="term" value="P:glycosaminoglycan metabolic process"/>
    <property type="evidence" value="ECO:0007669"/>
    <property type="project" value="TreeGrafter"/>
</dbReference>
<keyword evidence="12" id="KW-1185">Reference proteome</keyword>
<sequence length="597" mass="65405">MDYNCHIDGDDLLCSLIPDRKLQAAVFCCSGMAPLQVVSGGTEKRALGSYIEVSLPDLNPGEVHHFTLRYAGGFTPANRAWLPIGPAIRMGGELLPLPPTHAGRDVSRNLPVLPIDGLAVVPQPTSWDPQGETIAVDGVSGSGRAYENAAALADRQKLAFRGTFPVVVNKRDLPQDAYRLRNTPEQVIIETASYGGEFYALVTLMTLLRSGELPIGEISDGPRFDWRGQHLDTARHFYAPDTICALLDLMAMLKLNRFHWHFADDEAFRIPVPALPELEQHLTFRGEGQFLPGLFTAAPMQGGSYDHETVRQIIAHAAALNIEVLPEIEAPAHALGLAAVYPDTRDPDDTGGETSVQGYRGNVLNPAMPKTWDVLEKLVDGISALFPFGHLHLGCDELPKNTWMHTPRALALMQEHDLQTTQDLQGWTIAKLAAYASSKGLRPAAWEEAAQGSNGGIGSNAILFSWTGQGPGLEAARAGYDVVMTPAQHLYFDMAHTGDPDDWGASWAAFVDLEDTVNWDPVPEEDLSDRIIGVQGAFWSEFTTEDSQMWPMLMPRMLGLSMMAWQNEKPAADALRELAGYYVIDESGRLMSPDMDR</sequence>
<evidence type="ECO:0000313" key="12">
    <source>
        <dbReference type="Proteomes" id="UP000198926"/>
    </source>
</evidence>
<dbReference type="GO" id="GO:0005975">
    <property type="term" value="P:carbohydrate metabolic process"/>
    <property type="evidence" value="ECO:0007669"/>
    <property type="project" value="InterPro"/>
</dbReference>
<proteinExistence type="inferred from homology"/>
<dbReference type="STRING" id="1123755.SAMN05444714_2032"/>
<reference evidence="11 12" key="1">
    <citation type="submission" date="2016-10" db="EMBL/GenBank/DDBJ databases">
        <authorList>
            <person name="de Groot N.N."/>
        </authorList>
    </citation>
    <scope>NUCLEOTIDE SEQUENCE [LARGE SCALE GENOMIC DNA]</scope>
    <source>
        <strain evidence="11 12">DSM 29433</strain>
    </source>
</reference>
<accession>A0A1I6MM51</accession>